<dbReference type="HAMAP" id="MF_00148">
    <property type="entry name" value="UDG"/>
    <property type="match status" value="1"/>
</dbReference>
<evidence type="ECO:0000256" key="3">
    <source>
        <dbReference type="ARBA" id="ARBA00008184"/>
    </source>
</evidence>
<evidence type="ECO:0000256" key="10">
    <source>
        <dbReference type="PROSITE-ProRule" id="PRU10072"/>
    </source>
</evidence>
<dbReference type="PROSITE" id="PS00130">
    <property type="entry name" value="U_DNA_GLYCOSYLASE"/>
    <property type="match status" value="1"/>
</dbReference>
<evidence type="ECO:0000256" key="4">
    <source>
        <dbReference type="ARBA" id="ARBA00012030"/>
    </source>
</evidence>
<evidence type="ECO:0000256" key="1">
    <source>
        <dbReference type="ARBA" id="ARBA00001400"/>
    </source>
</evidence>
<comment type="similarity">
    <text evidence="3 9 11">Belongs to the uracil-DNA glycosylase (UDG) superfamily. UNG family.</text>
</comment>
<name>A0A3M7TRM8_9BACI</name>
<comment type="caution">
    <text evidence="13">The sequence shown here is derived from an EMBL/GenBank/DDBJ whole genome shotgun (WGS) entry which is preliminary data.</text>
</comment>
<dbReference type="InterPro" id="IPR018085">
    <property type="entry name" value="Ura-DNA_Glyclase_AS"/>
</dbReference>
<dbReference type="PANTHER" id="PTHR11264">
    <property type="entry name" value="URACIL-DNA GLYCOSYLASE"/>
    <property type="match status" value="1"/>
</dbReference>
<dbReference type="GO" id="GO:0005737">
    <property type="term" value="C:cytoplasm"/>
    <property type="evidence" value="ECO:0007669"/>
    <property type="project" value="UniProtKB-SubCell"/>
</dbReference>
<dbReference type="SUPFAM" id="SSF52141">
    <property type="entry name" value="Uracil-DNA glycosylase-like"/>
    <property type="match status" value="1"/>
</dbReference>
<sequence length="233" mass="26638">MKIITNDWEDHIGEEFSKPYYKELRAFLVEEYNKKAIFPPMHDIYNALNTTSFKNTKVVILGQDPYHGPNQAHGLSFSVKPGERVPPSLRNMYQELNADLGCPVPEHGYLQKWAEEGVLLLNTVLTVRKGEAGSHQGRGWETFTDQVIRTLNERSRPVVFMLWGKQAQKKQELITNRRHLVINSPHPSPFSARRGFFGSRPFSRANAFLQETGSGKVDWTLPVTVDQTEEETV</sequence>
<feature type="domain" description="Uracil-DNA glycosylase-like" evidence="12">
    <location>
        <begin position="49"/>
        <end position="209"/>
    </location>
</feature>
<evidence type="ECO:0000256" key="11">
    <source>
        <dbReference type="RuleBase" id="RU003780"/>
    </source>
</evidence>
<keyword evidence="9" id="KW-0963">Cytoplasm</keyword>
<dbReference type="NCBIfam" id="NF003589">
    <property type="entry name" value="PRK05254.1-2"/>
    <property type="match status" value="1"/>
</dbReference>
<keyword evidence="6 9" id="KW-0227">DNA damage</keyword>
<dbReference type="InterPro" id="IPR036895">
    <property type="entry name" value="Uracil-DNA_glycosylase-like_sf"/>
</dbReference>
<dbReference type="EC" id="3.2.2.27" evidence="4 9"/>
<dbReference type="EMBL" id="RHIB01000002">
    <property type="protein sequence ID" value="RNA68081.1"/>
    <property type="molecule type" value="Genomic_DNA"/>
</dbReference>
<protein>
    <recommendedName>
        <fullName evidence="5 9">Uracil-DNA glycosylase</fullName>
        <shortName evidence="9">UDG</shortName>
        <ecNumber evidence="4 9">3.2.2.27</ecNumber>
    </recommendedName>
</protein>
<keyword evidence="13" id="KW-0326">Glycosidase</keyword>
<gene>
    <name evidence="9" type="primary">ung</name>
    <name evidence="13" type="ORF">EBO34_14385</name>
</gene>
<dbReference type="GO" id="GO:0097510">
    <property type="term" value="P:base-excision repair, AP site formation via deaminated base removal"/>
    <property type="evidence" value="ECO:0007669"/>
    <property type="project" value="TreeGrafter"/>
</dbReference>
<keyword evidence="7 9" id="KW-0378">Hydrolase</keyword>
<dbReference type="AlphaFoldDB" id="A0A3M7TRM8"/>
<comment type="function">
    <text evidence="2 9 11">Excises uracil residues from the DNA which can arise as a result of misincorporation of dUMP residues by DNA polymerase or due to deamination of cytosine.</text>
</comment>
<comment type="catalytic activity">
    <reaction evidence="1 9 11">
        <text>Hydrolyzes single-stranded DNA or mismatched double-stranded DNA and polynucleotides, releasing free uracil.</text>
        <dbReference type="EC" id="3.2.2.27"/>
    </reaction>
</comment>
<proteinExistence type="inferred from homology"/>
<dbReference type="Proteomes" id="UP000278746">
    <property type="component" value="Unassembled WGS sequence"/>
</dbReference>
<dbReference type="NCBIfam" id="NF003588">
    <property type="entry name" value="PRK05254.1-1"/>
    <property type="match status" value="1"/>
</dbReference>
<evidence type="ECO:0000256" key="5">
    <source>
        <dbReference type="ARBA" id="ARBA00018429"/>
    </source>
</evidence>
<evidence type="ECO:0000256" key="2">
    <source>
        <dbReference type="ARBA" id="ARBA00002631"/>
    </source>
</evidence>
<dbReference type="InterPro" id="IPR002043">
    <property type="entry name" value="UDG_fam1"/>
</dbReference>
<dbReference type="OrthoDB" id="9804372at2"/>
<evidence type="ECO:0000256" key="7">
    <source>
        <dbReference type="ARBA" id="ARBA00022801"/>
    </source>
</evidence>
<feature type="active site" description="Proton acceptor" evidence="9 10">
    <location>
        <position position="64"/>
    </location>
</feature>
<dbReference type="CDD" id="cd10027">
    <property type="entry name" value="UDG-F1-like"/>
    <property type="match status" value="1"/>
</dbReference>
<keyword evidence="8 9" id="KW-0234">DNA repair</keyword>
<dbReference type="SMART" id="SM00986">
    <property type="entry name" value="UDG"/>
    <property type="match status" value="1"/>
</dbReference>
<dbReference type="NCBIfam" id="NF003592">
    <property type="entry name" value="PRK05254.1-5"/>
    <property type="match status" value="1"/>
</dbReference>
<reference evidence="13 14" key="1">
    <citation type="submission" date="2018-10" db="EMBL/GenBank/DDBJ databases">
        <title>Bacillus Keqinensis sp. nov., a moderately halophilic bacterium isolated from a saline-alkaline lake.</title>
        <authorList>
            <person name="Wang H."/>
        </authorList>
    </citation>
    <scope>NUCLEOTIDE SEQUENCE [LARGE SCALE GENOMIC DNA]</scope>
    <source>
        <strain evidence="13 14">KQ-3</strain>
    </source>
</reference>
<keyword evidence="14" id="KW-1185">Reference proteome</keyword>
<accession>A0A3M7TRM8</accession>
<dbReference type="GO" id="GO:0004844">
    <property type="term" value="F:uracil DNA N-glycosylase activity"/>
    <property type="evidence" value="ECO:0007669"/>
    <property type="project" value="UniProtKB-UniRule"/>
</dbReference>
<evidence type="ECO:0000313" key="14">
    <source>
        <dbReference type="Proteomes" id="UP000278746"/>
    </source>
</evidence>
<dbReference type="NCBIfam" id="TIGR00628">
    <property type="entry name" value="ung"/>
    <property type="match status" value="1"/>
</dbReference>
<evidence type="ECO:0000256" key="9">
    <source>
        <dbReference type="HAMAP-Rule" id="MF_00148"/>
    </source>
</evidence>
<organism evidence="13 14">
    <name type="scientific">Alteribacter keqinensis</name>
    <dbReference type="NCBI Taxonomy" id="2483800"/>
    <lineage>
        <taxon>Bacteria</taxon>
        <taxon>Bacillati</taxon>
        <taxon>Bacillota</taxon>
        <taxon>Bacilli</taxon>
        <taxon>Bacillales</taxon>
        <taxon>Bacillaceae</taxon>
        <taxon>Alteribacter</taxon>
    </lineage>
</organism>
<comment type="subcellular location">
    <subcellularLocation>
        <location evidence="9">Cytoplasm</location>
    </subcellularLocation>
</comment>
<dbReference type="FunFam" id="3.40.470.10:FF:000001">
    <property type="entry name" value="Uracil-DNA glycosylase"/>
    <property type="match status" value="1"/>
</dbReference>
<dbReference type="Pfam" id="PF03167">
    <property type="entry name" value="UDG"/>
    <property type="match status" value="1"/>
</dbReference>
<dbReference type="NCBIfam" id="NF003591">
    <property type="entry name" value="PRK05254.1-4"/>
    <property type="match status" value="1"/>
</dbReference>
<evidence type="ECO:0000313" key="13">
    <source>
        <dbReference type="EMBL" id="RNA68081.1"/>
    </source>
</evidence>
<evidence type="ECO:0000256" key="6">
    <source>
        <dbReference type="ARBA" id="ARBA00022763"/>
    </source>
</evidence>
<dbReference type="Gene3D" id="3.40.470.10">
    <property type="entry name" value="Uracil-DNA glycosylase-like domain"/>
    <property type="match status" value="1"/>
</dbReference>
<evidence type="ECO:0000256" key="8">
    <source>
        <dbReference type="ARBA" id="ARBA00023204"/>
    </source>
</evidence>
<dbReference type="InterPro" id="IPR005122">
    <property type="entry name" value="Uracil-DNA_glycosylase-like"/>
</dbReference>
<dbReference type="PANTHER" id="PTHR11264:SF0">
    <property type="entry name" value="URACIL-DNA GLYCOSYLASE"/>
    <property type="match status" value="1"/>
</dbReference>
<dbReference type="SMART" id="SM00987">
    <property type="entry name" value="UreE_C"/>
    <property type="match status" value="1"/>
</dbReference>
<evidence type="ECO:0000259" key="12">
    <source>
        <dbReference type="SMART" id="SM00986"/>
    </source>
</evidence>